<gene>
    <name evidence="2" type="ORF">HJG60_008848</name>
</gene>
<dbReference type="AlphaFoldDB" id="A0A833YWK7"/>
<protein>
    <submittedName>
        <fullName evidence="2">Uncharacterized protein</fullName>
    </submittedName>
</protein>
<organism evidence="2 3">
    <name type="scientific">Phyllostomus discolor</name>
    <name type="common">pale spear-nosed bat</name>
    <dbReference type="NCBI Taxonomy" id="89673"/>
    <lineage>
        <taxon>Eukaryota</taxon>
        <taxon>Metazoa</taxon>
        <taxon>Chordata</taxon>
        <taxon>Craniata</taxon>
        <taxon>Vertebrata</taxon>
        <taxon>Euteleostomi</taxon>
        <taxon>Mammalia</taxon>
        <taxon>Eutheria</taxon>
        <taxon>Laurasiatheria</taxon>
        <taxon>Chiroptera</taxon>
        <taxon>Yangochiroptera</taxon>
        <taxon>Phyllostomidae</taxon>
        <taxon>Phyllostominae</taxon>
        <taxon>Phyllostomus</taxon>
    </lineage>
</organism>
<accession>A0A833YWK7</accession>
<evidence type="ECO:0000313" key="2">
    <source>
        <dbReference type="EMBL" id="KAF6081842.1"/>
    </source>
</evidence>
<comment type="caution">
    <text evidence="2">The sequence shown here is derived from an EMBL/GenBank/DDBJ whole genome shotgun (WGS) entry which is preliminary data.</text>
</comment>
<reference evidence="2 3" key="1">
    <citation type="journal article" date="2020" name="Nature">
        <title>Six reference-quality genomes reveal evolution of bat adaptations.</title>
        <authorList>
            <person name="Jebb D."/>
            <person name="Huang Z."/>
            <person name="Pippel M."/>
            <person name="Hughes G.M."/>
            <person name="Lavrichenko K."/>
            <person name="Devanna P."/>
            <person name="Winkler S."/>
            <person name="Jermiin L.S."/>
            <person name="Skirmuntt E.C."/>
            <person name="Katzourakis A."/>
            <person name="Burkitt-Gray L."/>
            <person name="Ray D.A."/>
            <person name="Sullivan K.A.M."/>
            <person name="Roscito J.G."/>
            <person name="Kirilenko B.M."/>
            <person name="Davalos L.M."/>
            <person name="Corthals A.P."/>
            <person name="Power M.L."/>
            <person name="Jones G."/>
            <person name="Ransome R.D."/>
            <person name="Dechmann D.K.N."/>
            <person name="Locatelli A.G."/>
            <person name="Puechmaille S.J."/>
            <person name="Fedrigo O."/>
            <person name="Jarvis E.D."/>
            <person name="Hiller M."/>
            <person name="Vernes S.C."/>
            <person name="Myers E.W."/>
            <person name="Teeling E.C."/>
        </authorList>
    </citation>
    <scope>NUCLEOTIDE SEQUENCE [LARGE SCALE GENOMIC DNA]</scope>
    <source>
        <strain evidence="2">Bat1K_MPI-CBG_1</strain>
    </source>
</reference>
<name>A0A833YWK7_9CHIR</name>
<evidence type="ECO:0000313" key="3">
    <source>
        <dbReference type="Proteomes" id="UP000664940"/>
    </source>
</evidence>
<proteinExistence type="predicted"/>
<feature type="region of interest" description="Disordered" evidence="1">
    <location>
        <begin position="14"/>
        <end position="49"/>
    </location>
</feature>
<dbReference type="Proteomes" id="UP000664940">
    <property type="component" value="Unassembled WGS sequence"/>
</dbReference>
<sequence length="121" mass="12754">MVFQDVALAAMGGTQRPENAGPVQSVLHSGLLSPHPQSQGKERTEKTGMGLPGNWVSCSMHEHPHQEAGSPCAVLACISCPHLPPVTSHTLTHVQTLDPRCGRLSIPDAPTFGSFPSLCPV</sequence>
<evidence type="ECO:0000256" key="1">
    <source>
        <dbReference type="SAM" id="MobiDB-lite"/>
    </source>
</evidence>
<dbReference type="EMBL" id="JABVXQ010000013">
    <property type="protein sequence ID" value="KAF6081842.1"/>
    <property type="molecule type" value="Genomic_DNA"/>
</dbReference>